<keyword evidence="10" id="KW-1185">Reference proteome</keyword>
<reference evidence="9 10" key="1">
    <citation type="submission" date="2022-01" db="EMBL/GenBank/DDBJ databases">
        <title>Desulfofustis limnae sp. nov., a novel mesophilic sulfate-reducing bacterium isolated from marsh soil.</title>
        <authorList>
            <person name="Watanabe M."/>
            <person name="Takahashi A."/>
            <person name="Kojima H."/>
            <person name="Fukui M."/>
        </authorList>
    </citation>
    <scope>NUCLEOTIDE SEQUENCE [LARGE SCALE GENOMIC DNA]</scope>
    <source>
        <strain evidence="9 10">PPLL</strain>
    </source>
</reference>
<evidence type="ECO:0000313" key="10">
    <source>
        <dbReference type="Proteomes" id="UP000830055"/>
    </source>
</evidence>
<keyword evidence="8" id="KW-0472">Membrane</keyword>
<keyword evidence="3" id="KW-1003">Cell membrane</keyword>
<comment type="similarity">
    <text evidence="2">Belongs to the GSP I family.</text>
</comment>
<dbReference type="PANTHER" id="PTHR38779:SF2">
    <property type="entry name" value="TYPE II SECRETION SYSTEM PROTEIN I-RELATED"/>
    <property type="match status" value="1"/>
</dbReference>
<dbReference type="InterPro" id="IPR045584">
    <property type="entry name" value="Pilin-like"/>
</dbReference>
<evidence type="ECO:0000313" key="9">
    <source>
        <dbReference type="EMBL" id="BDD86649.1"/>
    </source>
</evidence>
<evidence type="ECO:0000256" key="2">
    <source>
        <dbReference type="ARBA" id="ARBA00008358"/>
    </source>
</evidence>
<dbReference type="PANTHER" id="PTHR38779">
    <property type="entry name" value="TYPE II SECRETION SYSTEM PROTEIN I-RELATED"/>
    <property type="match status" value="1"/>
</dbReference>
<name>A0ABM7W6R7_9BACT</name>
<evidence type="ECO:0000256" key="8">
    <source>
        <dbReference type="ARBA" id="ARBA00023136"/>
    </source>
</evidence>
<dbReference type="EMBL" id="AP025516">
    <property type="protein sequence ID" value="BDD86649.1"/>
    <property type="molecule type" value="Genomic_DNA"/>
</dbReference>
<dbReference type="Gene3D" id="3.30.700.10">
    <property type="entry name" value="Glycoprotein, Type 4 Pilin"/>
    <property type="match status" value="1"/>
</dbReference>
<evidence type="ECO:0000256" key="3">
    <source>
        <dbReference type="ARBA" id="ARBA00022475"/>
    </source>
</evidence>
<dbReference type="Pfam" id="PF07963">
    <property type="entry name" value="N_methyl"/>
    <property type="match status" value="1"/>
</dbReference>
<keyword evidence="4" id="KW-0488">Methylation</keyword>
<organism evidence="9 10">
    <name type="scientific">Desulfofustis limnaeus</name>
    <dbReference type="NCBI Taxonomy" id="2740163"/>
    <lineage>
        <taxon>Bacteria</taxon>
        <taxon>Pseudomonadati</taxon>
        <taxon>Thermodesulfobacteriota</taxon>
        <taxon>Desulfobulbia</taxon>
        <taxon>Desulfobulbales</taxon>
        <taxon>Desulfocapsaceae</taxon>
        <taxon>Desulfofustis</taxon>
    </lineage>
</organism>
<dbReference type="SUPFAM" id="SSF54523">
    <property type="entry name" value="Pili subunits"/>
    <property type="match status" value="1"/>
</dbReference>
<dbReference type="InterPro" id="IPR010052">
    <property type="entry name" value="T2SS_protein-GspI"/>
</dbReference>
<evidence type="ECO:0000256" key="6">
    <source>
        <dbReference type="ARBA" id="ARBA00022692"/>
    </source>
</evidence>
<protein>
    <recommendedName>
        <fullName evidence="11">General secretion pathway protein I</fullName>
    </recommendedName>
</protein>
<keyword evidence="7" id="KW-1133">Transmembrane helix</keyword>
<dbReference type="NCBIfam" id="TIGR02532">
    <property type="entry name" value="IV_pilin_GFxxxE"/>
    <property type="match status" value="1"/>
</dbReference>
<evidence type="ECO:0008006" key="11">
    <source>
        <dbReference type="Google" id="ProtNLM"/>
    </source>
</evidence>
<evidence type="ECO:0000256" key="4">
    <source>
        <dbReference type="ARBA" id="ARBA00022481"/>
    </source>
</evidence>
<evidence type="ECO:0000256" key="1">
    <source>
        <dbReference type="ARBA" id="ARBA00004377"/>
    </source>
</evidence>
<evidence type="ECO:0000256" key="5">
    <source>
        <dbReference type="ARBA" id="ARBA00022519"/>
    </source>
</evidence>
<keyword evidence="5" id="KW-0997">Cell inner membrane</keyword>
<gene>
    <name evidence="9" type="ORF">DPPLL_10140</name>
</gene>
<proteinExistence type="inferred from homology"/>
<dbReference type="PROSITE" id="PS00409">
    <property type="entry name" value="PROKAR_NTER_METHYL"/>
    <property type="match status" value="1"/>
</dbReference>
<dbReference type="Proteomes" id="UP000830055">
    <property type="component" value="Chromosome"/>
</dbReference>
<dbReference type="InterPro" id="IPR012902">
    <property type="entry name" value="N_methyl_site"/>
</dbReference>
<keyword evidence="6" id="KW-0812">Transmembrane</keyword>
<comment type="subcellular location">
    <subcellularLocation>
        <location evidence="1">Cell inner membrane</location>
        <topology evidence="1">Single-pass membrane protein</topology>
    </subcellularLocation>
</comment>
<accession>A0ABM7W6R7</accession>
<dbReference type="RefSeq" id="WP_284153727.1">
    <property type="nucleotide sequence ID" value="NZ_AP025516.1"/>
</dbReference>
<evidence type="ECO:0000256" key="7">
    <source>
        <dbReference type="ARBA" id="ARBA00022989"/>
    </source>
</evidence>
<sequence>MRGFTLLEVMIAIALLAIALTTLLGSQSQSMLAAEQADFSSQAALLARLKMTEIVAEGAALSESGGDFGDRFPGYGWKVETAPVAVGEIETLAGLAGRLRRIDLTVHDEQERRSFTLTRIVLREDR</sequence>